<dbReference type="EC" id="3.3.2.10" evidence="4"/>
<dbReference type="Gene3D" id="3.40.50.1820">
    <property type="entry name" value="alpha/beta hydrolase"/>
    <property type="match status" value="1"/>
</dbReference>
<dbReference type="RefSeq" id="WP_126531419.1">
    <property type="nucleotide sequence ID" value="NZ_JADULK010000005.1"/>
</dbReference>
<name>A0A448SCU6_SERRU</name>
<dbReference type="EMBL" id="LR134493">
    <property type="protein sequence ID" value="VEI65510.1"/>
    <property type="molecule type" value="Genomic_DNA"/>
</dbReference>
<evidence type="ECO:0000313" key="6">
    <source>
        <dbReference type="Proteomes" id="UP000624159"/>
    </source>
</evidence>
<dbReference type="EMBL" id="JADULK010000005">
    <property type="protein sequence ID" value="MBH1930413.1"/>
    <property type="molecule type" value="Genomic_DNA"/>
</dbReference>
<dbReference type="InterPro" id="IPR000073">
    <property type="entry name" value="AB_hydrolase_1"/>
</dbReference>
<evidence type="ECO:0000313" key="4">
    <source>
        <dbReference type="EMBL" id="VEI65510.1"/>
    </source>
</evidence>
<dbReference type="Proteomes" id="UP000624159">
    <property type="component" value="Unassembled WGS sequence"/>
</dbReference>
<organism evidence="4 5">
    <name type="scientific">Serratia rubidaea</name>
    <name type="common">Serratia marinorubra</name>
    <dbReference type="NCBI Taxonomy" id="61652"/>
    <lineage>
        <taxon>Bacteria</taxon>
        <taxon>Pseudomonadati</taxon>
        <taxon>Pseudomonadota</taxon>
        <taxon>Gammaproteobacteria</taxon>
        <taxon>Enterobacterales</taxon>
        <taxon>Yersiniaceae</taxon>
        <taxon>Serratia</taxon>
    </lineage>
</organism>
<protein>
    <submittedName>
        <fullName evidence="3">Alpha/beta hydrolase</fullName>
    </submittedName>
    <submittedName>
        <fullName evidence="4">Soluble epoxide hydrolase</fullName>
        <ecNumber evidence="4">3.3.2.10</ecNumber>
    </submittedName>
</protein>
<sequence length="281" mass="31709">MTDELKHEIAQVNGIRLHYVRGGTGEPVLLVHGWPQTWYEWRQVIPRLIAAGHEVIAVDMRGSGDSDKPATGYDSNTVAGDLHALVNHLGFERIRVVAHDNGARVAYAYAANYRHQVKSLVFLESKILGIESEDDAEKEYWHFGFHQAPDLAQQLVSGREREYLSYFFTTYAYDPRAITAADLDEFVRCYSAAGGLRAGFEFYKAFPESARQSRELAARKLDIPVMAWGGSHCMGEICLRSMQQVAHHVEGGVIPECGHWIAEEKPEFIATEIINFHRKHP</sequence>
<dbReference type="PANTHER" id="PTHR43329">
    <property type="entry name" value="EPOXIDE HYDROLASE"/>
    <property type="match status" value="1"/>
</dbReference>
<evidence type="ECO:0000256" key="1">
    <source>
        <dbReference type="ARBA" id="ARBA00022801"/>
    </source>
</evidence>
<dbReference type="PRINTS" id="PR00412">
    <property type="entry name" value="EPOXHYDRLASE"/>
</dbReference>
<reference evidence="3 6" key="2">
    <citation type="submission" date="2020-11" db="EMBL/GenBank/DDBJ databases">
        <title>Enhanced detection system for hospital associated transmission using whole genome sequencing surveillance.</title>
        <authorList>
            <person name="Harrison L.H."/>
            <person name="Van Tyne D."/>
            <person name="Marsh J.W."/>
            <person name="Griffith M.P."/>
            <person name="Snyder D.J."/>
            <person name="Cooper V.S."/>
            <person name="Mustapha M."/>
        </authorList>
    </citation>
    <scope>NUCLEOTIDE SEQUENCE [LARGE SCALE GENOMIC DNA]</scope>
    <source>
        <strain evidence="3 6">SER00230</strain>
    </source>
</reference>
<proteinExistence type="predicted"/>
<evidence type="ECO:0000313" key="3">
    <source>
        <dbReference type="EMBL" id="MBH1930413.1"/>
    </source>
</evidence>
<dbReference type="Proteomes" id="UP000281904">
    <property type="component" value="Chromosome"/>
</dbReference>
<dbReference type="InterPro" id="IPR029058">
    <property type="entry name" value="AB_hydrolase_fold"/>
</dbReference>
<gene>
    <name evidence="3" type="ORF">I5U13_12185</name>
    <name evidence="4" type="ORF">NCTC10036_02326</name>
</gene>
<reference evidence="4 5" key="1">
    <citation type="submission" date="2018-12" db="EMBL/GenBank/DDBJ databases">
        <authorList>
            <consortium name="Pathogen Informatics"/>
        </authorList>
    </citation>
    <scope>NUCLEOTIDE SEQUENCE [LARGE SCALE GENOMIC DNA]</scope>
    <source>
        <strain evidence="4 5">NCTC10036</strain>
    </source>
</reference>
<keyword evidence="1 4" id="KW-0378">Hydrolase</keyword>
<evidence type="ECO:0000313" key="5">
    <source>
        <dbReference type="Proteomes" id="UP000281904"/>
    </source>
</evidence>
<evidence type="ECO:0000259" key="2">
    <source>
        <dbReference type="Pfam" id="PF00561"/>
    </source>
</evidence>
<dbReference type="GO" id="GO:0004301">
    <property type="term" value="F:epoxide hydrolase activity"/>
    <property type="evidence" value="ECO:0007669"/>
    <property type="project" value="UniProtKB-EC"/>
</dbReference>
<accession>A0A448SCU6</accession>
<dbReference type="InterPro" id="IPR000639">
    <property type="entry name" value="Epox_hydrolase-like"/>
</dbReference>
<feature type="domain" description="AB hydrolase-1" evidence="2">
    <location>
        <begin position="27"/>
        <end position="266"/>
    </location>
</feature>
<keyword evidence="6" id="KW-1185">Reference proteome</keyword>
<dbReference type="Pfam" id="PF00561">
    <property type="entry name" value="Abhydrolase_1"/>
    <property type="match status" value="1"/>
</dbReference>
<dbReference type="AlphaFoldDB" id="A0A448SCU6"/>
<dbReference type="SUPFAM" id="SSF53474">
    <property type="entry name" value="alpha/beta-Hydrolases"/>
    <property type="match status" value="1"/>
</dbReference>